<feature type="domain" description="BTB" evidence="1">
    <location>
        <begin position="1"/>
        <end position="71"/>
    </location>
</feature>
<dbReference type="PROSITE" id="PS50097">
    <property type="entry name" value="BTB"/>
    <property type="match status" value="1"/>
</dbReference>
<dbReference type="InterPro" id="IPR000210">
    <property type="entry name" value="BTB/POZ_dom"/>
</dbReference>
<dbReference type="CDD" id="cd18186">
    <property type="entry name" value="BTB_POZ_ZBTB_KLHL-like"/>
    <property type="match status" value="1"/>
</dbReference>
<dbReference type="EMBL" id="MU004298">
    <property type="protein sequence ID" value="KAF2660739.1"/>
    <property type="molecule type" value="Genomic_DNA"/>
</dbReference>
<accession>A0A6A6TKZ9</accession>
<feature type="non-terminal residue" evidence="2">
    <location>
        <position position="157"/>
    </location>
</feature>
<dbReference type="PANTHER" id="PTHR47843">
    <property type="entry name" value="BTB DOMAIN-CONTAINING PROTEIN-RELATED"/>
    <property type="match status" value="1"/>
</dbReference>
<keyword evidence="3" id="KW-1185">Reference proteome</keyword>
<dbReference type="PANTHER" id="PTHR47843:SF2">
    <property type="entry name" value="BTB DOMAIN-CONTAINING PROTEIN"/>
    <property type="match status" value="1"/>
</dbReference>
<dbReference type="InterPro" id="IPR011333">
    <property type="entry name" value="SKP1/BTB/POZ_sf"/>
</dbReference>
<evidence type="ECO:0000313" key="2">
    <source>
        <dbReference type="EMBL" id="KAF2660739.1"/>
    </source>
</evidence>
<evidence type="ECO:0000259" key="1">
    <source>
        <dbReference type="PROSITE" id="PS50097"/>
    </source>
</evidence>
<feature type="non-terminal residue" evidence="2">
    <location>
        <position position="1"/>
    </location>
</feature>
<gene>
    <name evidence="2" type="ORF">K491DRAFT_573800</name>
</gene>
<dbReference type="SUPFAM" id="SSF54695">
    <property type="entry name" value="POZ domain"/>
    <property type="match status" value="1"/>
</dbReference>
<dbReference type="AlphaFoldDB" id="A0A6A6TKZ9"/>
<dbReference type="OrthoDB" id="1022638at2759"/>
<evidence type="ECO:0000313" key="3">
    <source>
        <dbReference type="Proteomes" id="UP000799324"/>
    </source>
</evidence>
<reference evidence="2" key="1">
    <citation type="journal article" date="2020" name="Stud. Mycol.">
        <title>101 Dothideomycetes genomes: a test case for predicting lifestyles and emergence of pathogens.</title>
        <authorList>
            <person name="Haridas S."/>
            <person name="Albert R."/>
            <person name="Binder M."/>
            <person name="Bloem J."/>
            <person name="Labutti K."/>
            <person name="Salamov A."/>
            <person name="Andreopoulos B."/>
            <person name="Baker S."/>
            <person name="Barry K."/>
            <person name="Bills G."/>
            <person name="Bluhm B."/>
            <person name="Cannon C."/>
            <person name="Castanera R."/>
            <person name="Culley D."/>
            <person name="Daum C."/>
            <person name="Ezra D."/>
            <person name="Gonzalez J."/>
            <person name="Henrissat B."/>
            <person name="Kuo A."/>
            <person name="Liang C."/>
            <person name="Lipzen A."/>
            <person name="Lutzoni F."/>
            <person name="Magnuson J."/>
            <person name="Mondo S."/>
            <person name="Nolan M."/>
            <person name="Ohm R."/>
            <person name="Pangilinan J."/>
            <person name="Park H.-J."/>
            <person name="Ramirez L."/>
            <person name="Alfaro M."/>
            <person name="Sun H."/>
            <person name="Tritt A."/>
            <person name="Yoshinaga Y."/>
            <person name="Zwiers L.-H."/>
            <person name="Turgeon B."/>
            <person name="Goodwin S."/>
            <person name="Spatafora J."/>
            <person name="Crous P."/>
            <person name="Grigoriev I."/>
        </authorList>
    </citation>
    <scope>NUCLEOTIDE SEQUENCE</scope>
    <source>
        <strain evidence="2">CBS 122681</strain>
    </source>
</reference>
<name>A0A6A6TKZ9_9PLEO</name>
<protein>
    <recommendedName>
        <fullName evidence="1">BTB domain-containing protein</fullName>
    </recommendedName>
</protein>
<organism evidence="2 3">
    <name type="scientific">Lophiostoma macrostomum CBS 122681</name>
    <dbReference type="NCBI Taxonomy" id="1314788"/>
    <lineage>
        <taxon>Eukaryota</taxon>
        <taxon>Fungi</taxon>
        <taxon>Dikarya</taxon>
        <taxon>Ascomycota</taxon>
        <taxon>Pezizomycotina</taxon>
        <taxon>Dothideomycetes</taxon>
        <taxon>Pleosporomycetidae</taxon>
        <taxon>Pleosporales</taxon>
        <taxon>Lophiostomataceae</taxon>
        <taxon>Lophiostoma</taxon>
    </lineage>
</organism>
<sequence length="157" mass="17771">TVKLLVGDAQQQEEFIVHEHIITTRSKFFEAALKDAWKEAEERVIKLPEDDPEVVLQYVRLLYGQNMSFKVAPDSKFASTVQAAFFSKSELLCKLYVFGEKMQDLRLKNTAMEAMHATWTPKQSDGSIQTPGFSSVGVIYEGTPGPCPPRRLLVQLY</sequence>
<dbReference type="Gene3D" id="3.30.710.10">
    <property type="entry name" value="Potassium Channel Kv1.1, Chain A"/>
    <property type="match status" value="1"/>
</dbReference>
<proteinExistence type="predicted"/>
<dbReference type="Pfam" id="PF00651">
    <property type="entry name" value="BTB"/>
    <property type="match status" value="1"/>
</dbReference>
<dbReference type="Proteomes" id="UP000799324">
    <property type="component" value="Unassembled WGS sequence"/>
</dbReference>